<reference evidence="3" key="1">
    <citation type="submission" date="2019-02" db="EMBL/GenBank/DDBJ databases">
        <title>Draft genome sequence of Muricauda sp. 176CP4-71.</title>
        <authorList>
            <person name="Park J.-S."/>
        </authorList>
    </citation>
    <scope>NUCLEOTIDE SEQUENCE [LARGE SCALE GENOMIC DNA]</scope>
    <source>
        <strain evidence="3">176GS2-150</strain>
    </source>
</reference>
<dbReference type="RefSeq" id="WP_130565866.1">
    <property type="nucleotide sequence ID" value="NZ_SHLY01000001.1"/>
</dbReference>
<protein>
    <submittedName>
        <fullName evidence="2">Lipase</fullName>
    </submittedName>
</protein>
<dbReference type="NCBIfam" id="TIGR03502">
    <property type="entry name" value="lipase_Pla1_cef"/>
    <property type="match status" value="1"/>
</dbReference>
<evidence type="ECO:0000313" key="2">
    <source>
        <dbReference type="EMBL" id="TAA48496.1"/>
    </source>
</evidence>
<dbReference type="PROSITE" id="PS51257">
    <property type="entry name" value="PROKAR_LIPOPROTEIN"/>
    <property type="match status" value="1"/>
</dbReference>
<dbReference type="Proteomes" id="UP000292544">
    <property type="component" value="Unassembled WGS sequence"/>
</dbReference>
<name>A0ABY1WV82_9GAMM</name>
<dbReference type="InterPro" id="IPR029058">
    <property type="entry name" value="AB_hydrolase_fold"/>
</dbReference>
<evidence type="ECO:0000313" key="3">
    <source>
        <dbReference type="Proteomes" id="UP000292544"/>
    </source>
</evidence>
<dbReference type="Pfam" id="PF12262">
    <property type="entry name" value="Lipase_bact_N"/>
    <property type="match status" value="1"/>
</dbReference>
<dbReference type="SUPFAM" id="SSF53474">
    <property type="entry name" value="alpha/beta-Hydrolases"/>
    <property type="match status" value="1"/>
</dbReference>
<sequence>MRKLIITLAVASALGVTGCDDESLDDARNDAAGTPVINASKISYDPANGVLPVPNDLLYTDTTDGTLNIPVADPSDLSNPQVAINALDGWSTNQPMAIEVITDTDVTIDPASAAAPGTVRIFETIFGGPLAPDECAEVPTGAACMVVAELSFGTDFITTSSGNNLLIMPLVPMKAKTGYLITTTSQLMDSESRPVQASSTYTLVKQDINTLPLGSASQLLLQGAVNSYENAMAAFGVDTTTITYSGAMTTQSIEDVSALNRLTMAADPATTPVLMPPTTTGLTVADALTGLGITDPNTLAVASTALLANSTLTNVPYYLEFPNFGNCDLTELATTSQCDAINSHWLAAGDSPITILGAVQSGALPAEAVLASCPDADLSNAASLVGCEIKDAEGNPIGLDPERNLTKYNPLAAPTEMQTLDVLVTLPDTSDAANGVRAALGLPAITAAPAAGWPVVVFSHGIGGAKEQNLALAGSFALQGLAMVSIDAPLHGSRGWDADMNGVFEISASSGMIAFDPVKYANANVLLYVKLDNLLTTRDNFRQNINDHLALRMGFNSLAQVAPGVFDPTRVSISGVSLGGINTVSTAAVGGLPLIDPTTGSELPPYYAFSTVMPNVPAQGLAGVFAYSETFGPVAKAAFVESDSFKQVLSDATGLSLEELAALEASDPDAYQALVDQVYPTFIAQFVFAAQTVVDSSDPVGYAPILAGQGVPVYLAEVVGDTVLPNDNSAFGLPLSGTEPLIRVLGLPGVDATVTGAPATGAVRFIDSAHGSVADPTVNPAATVEMQTQLAVYAASGGAMILVSDPSVVQPVM</sequence>
<organism evidence="2 3">
    <name type="scientific">Corallincola spongiicola</name>
    <dbReference type="NCBI Taxonomy" id="2520508"/>
    <lineage>
        <taxon>Bacteria</taxon>
        <taxon>Pseudomonadati</taxon>
        <taxon>Pseudomonadota</taxon>
        <taxon>Gammaproteobacteria</taxon>
        <taxon>Alteromonadales</taxon>
        <taxon>Psychromonadaceae</taxon>
        <taxon>Corallincola</taxon>
    </lineage>
</organism>
<evidence type="ECO:0000259" key="1">
    <source>
        <dbReference type="Pfam" id="PF12262"/>
    </source>
</evidence>
<gene>
    <name evidence="2" type="ORF">EXY25_04540</name>
</gene>
<feature type="domain" description="Bacterial virulence factor lipase N-terminal" evidence="1">
    <location>
        <begin position="57"/>
        <end position="256"/>
    </location>
</feature>
<dbReference type="EMBL" id="SHLY01000001">
    <property type="protein sequence ID" value="TAA48496.1"/>
    <property type="molecule type" value="Genomic_DNA"/>
</dbReference>
<dbReference type="InterPro" id="IPR020009">
    <property type="entry name" value="VolA/Pla-1/cef"/>
</dbReference>
<keyword evidence="3" id="KW-1185">Reference proteome</keyword>
<dbReference type="Gene3D" id="3.40.50.1820">
    <property type="entry name" value="alpha/beta hydrolase"/>
    <property type="match status" value="1"/>
</dbReference>
<comment type="caution">
    <text evidence="2">The sequence shown here is derived from an EMBL/GenBank/DDBJ whole genome shotgun (WGS) entry which is preliminary data.</text>
</comment>
<dbReference type="InterPro" id="IPR025920">
    <property type="entry name" value="Lipase_bact_N"/>
</dbReference>
<accession>A0ABY1WV82</accession>
<proteinExistence type="predicted"/>